<comment type="caution">
    <text evidence="2">The sequence shown here is derived from an EMBL/GenBank/DDBJ whole genome shotgun (WGS) entry which is preliminary data.</text>
</comment>
<accession>A0ABP8PNQ2</accession>
<protein>
    <submittedName>
        <fullName evidence="2">Uncharacterized protein</fullName>
    </submittedName>
</protein>
<reference evidence="3" key="1">
    <citation type="journal article" date="2019" name="Int. J. Syst. Evol. Microbiol.">
        <title>The Global Catalogue of Microorganisms (GCM) 10K type strain sequencing project: providing services to taxonomists for standard genome sequencing and annotation.</title>
        <authorList>
            <consortium name="The Broad Institute Genomics Platform"/>
            <consortium name="The Broad Institute Genome Sequencing Center for Infectious Disease"/>
            <person name="Wu L."/>
            <person name="Ma J."/>
        </authorList>
    </citation>
    <scope>NUCLEOTIDE SEQUENCE [LARGE SCALE GENOMIC DNA]</scope>
    <source>
        <strain evidence="3">JCM 32206</strain>
    </source>
</reference>
<organism evidence="2 3">
    <name type="scientific">Rhodococcus olei</name>
    <dbReference type="NCBI Taxonomy" id="2161675"/>
    <lineage>
        <taxon>Bacteria</taxon>
        <taxon>Bacillati</taxon>
        <taxon>Actinomycetota</taxon>
        <taxon>Actinomycetes</taxon>
        <taxon>Mycobacteriales</taxon>
        <taxon>Nocardiaceae</taxon>
        <taxon>Rhodococcus</taxon>
    </lineage>
</organism>
<evidence type="ECO:0000313" key="3">
    <source>
        <dbReference type="Proteomes" id="UP001501183"/>
    </source>
</evidence>
<feature type="compositionally biased region" description="Basic and acidic residues" evidence="1">
    <location>
        <begin position="233"/>
        <end position="249"/>
    </location>
</feature>
<dbReference type="EMBL" id="BAABFB010000075">
    <property type="protein sequence ID" value="GAA4489829.1"/>
    <property type="molecule type" value="Genomic_DNA"/>
</dbReference>
<gene>
    <name evidence="2" type="ORF">GCM10023094_52020</name>
</gene>
<dbReference type="Proteomes" id="UP001501183">
    <property type="component" value="Unassembled WGS sequence"/>
</dbReference>
<name>A0ABP8PNQ2_9NOCA</name>
<keyword evidence="3" id="KW-1185">Reference proteome</keyword>
<proteinExistence type="predicted"/>
<sequence length="505" mass="52851">MAVDGGVQAADREDLGAAATGLAVLGWGDAALHVDRGERRREGAQPALGLVEVRVPALGGEPVVLADRGLQRTRRHADVVFELLERLGDEMRLHAPAFVLRDLLVRLLVEDHPHLQSVLVQGRLPDQSGVDVLVDEALPDAVDDHPAHHHPGDQRDADLAGGHVLDRGTDRLRHHDAAAVVAAVGVDAEAHQLRGVLGDHLGVVGEAAGRQDHAAAGAVRDGLVEVPGDDTDDPTRLHDQPQRRRVGVHRDRGLRDRLAQHRHQHLAAEPVGGDAVPARRRRREIAEGVGVLTHPHQAVVGRRDPGRGVPQGRLERHAVVDQPLVVRDALPGVEAHLLPVGVRAEGGEQELLHVLGGVGEPARLLDRGAAAEVHLATGQRRRAAAPALPLEHDHLGAGRGGLQRGGRAGAAVADDQDVGLVVVRVHVGGIDGGDGCVCAHSELLSGGVEPTVTPVTLGGCRVAGKGVARWAGRRRPVFGSGWAAGVLGSGRDVWPGCGVAGVLAA</sequence>
<feature type="region of interest" description="Disordered" evidence="1">
    <location>
        <begin position="224"/>
        <end position="249"/>
    </location>
</feature>
<evidence type="ECO:0000313" key="2">
    <source>
        <dbReference type="EMBL" id="GAA4489829.1"/>
    </source>
</evidence>
<feature type="region of interest" description="Disordered" evidence="1">
    <location>
        <begin position="142"/>
        <end position="162"/>
    </location>
</feature>
<evidence type="ECO:0000256" key="1">
    <source>
        <dbReference type="SAM" id="MobiDB-lite"/>
    </source>
</evidence>